<feature type="domain" description="Protein kinase" evidence="2">
    <location>
        <begin position="158"/>
        <end position="476"/>
    </location>
</feature>
<feature type="compositionally biased region" description="Polar residues" evidence="1">
    <location>
        <begin position="761"/>
        <end position="785"/>
    </location>
</feature>
<dbReference type="CDD" id="cd00180">
    <property type="entry name" value="PKc"/>
    <property type="match status" value="1"/>
</dbReference>
<dbReference type="InParanoid" id="A0A132B3V7"/>
<dbReference type="SUPFAM" id="SSF56112">
    <property type="entry name" value="Protein kinase-like (PK-like)"/>
    <property type="match status" value="1"/>
</dbReference>
<dbReference type="InterPro" id="IPR000719">
    <property type="entry name" value="Prot_kinase_dom"/>
</dbReference>
<keyword evidence="4" id="KW-1185">Reference proteome</keyword>
<dbReference type="AlphaFoldDB" id="A0A132B3V7"/>
<dbReference type="Pfam" id="PF00069">
    <property type="entry name" value="Pkinase"/>
    <property type="match status" value="1"/>
</dbReference>
<name>A0A132B3V7_MOLSC</name>
<dbReference type="SMART" id="SM00220">
    <property type="entry name" value="S_TKc"/>
    <property type="match status" value="1"/>
</dbReference>
<proteinExistence type="predicted"/>
<dbReference type="PANTHER" id="PTHR24359:SF37">
    <property type="entry name" value="PROTEIN KINASE DOMAIN-CONTAINING PROTEIN"/>
    <property type="match status" value="1"/>
</dbReference>
<dbReference type="PROSITE" id="PS50011">
    <property type="entry name" value="PROTEIN_KINASE_DOM"/>
    <property type="match status" value="1"/>
</dbReference>
<dbReference type="PANTHER" id="PTHR24359">
    <property type="entry name" value="SERINE/THREONINE-PROTEIN KINASE SBK1"/>
    <property type="match status" value="1"/>
</dbReference>
<dbReference type="Gene3D" id="1.10.510.10">
    <property type="entry name" value="Transferase(Phosphotransferase) domain 1"/>
    <property type="match status" value="1"/>
</dbReference>
<dbReference type="GO" id="GO:0005524">
    <property type="term" value="F:ATP binding"/>
    <property type="evidence" value="ECO:0007669"/>
    <property type="project" value="InterPro"/>
</dbReference>
<accession>A0A132B3V7</accession>
<organism evidence="3 4">
    <name type="scientific">Mollisia scopiformis</name>
    <name type="common">Conifer needle endophyte fungus</name>
    <name type="synonym">Phialocephala scopiformis</name>
    <dbReference type="NCBI Taxonomy" id="149040"/>
    <lineage>
        <taxon>Eukaryota</taxon>
        <taxon>Fungi</taxon>
        <taxon>Dikarya</taxon>
        <taxon>Ascomycota</taxon>
        <taxon>Pezizomycotina</taxon>
        <taxon>Leotiomycetes</taxon>
        <taxon>Helotiales</taxon>
        <taxon>Mollisiaceae</taxon>
        <taxon>Mollisia</taxon>
    </lineage>
</organism>
<feature type="compositionally biased region" description="Polar residues" evidence="1">
    <location>
        <begin position="733"/>
        <end position="744"/>
    </location>
</feature>
<feature type="compositionally biased region" description="Basic and acidic residues" evidence="1">
    <location>
        <begin position="693"/>
        <end position="706"/>
    </location>
</feature>
<dbReference type="RefSeq" id="XP_018061366.1">
    <property type="nucleotide sequence ID" value="XM_018207085.1"/>
</dbReference>
<evidence type="ECO:0000313" key="3">
    <source>
        <dbReference type="EMBL" id="KUJ07011.1"/>
    </source>
</evidence>
<dbReference type="Proteomes" id="UP000070700">
    <property type="component" value="Unassembled WGS sequence"/>
</dbReference>
<feature type="compositionally biased region" description="Low complexity" evidence="1">
    <location>
        <begin position="709"/>
        <end position="732"/>
    </location>
</feature>
<feature type="region of interest" description="Disordered" evidence="1">
    <location>
        <begin position="1058"/>
        <end position="1079"/>
    </location>
</feature>
<reference evidence="3 4" key="1">
    <citation type="submission" date="2015-10" db="EMBL/GenBank/DDBJ databases">
        <title>Full genome of DAOMC 229536 Phialocephala scopiformis, a fungal endophyte of spruce producing the potent anti-insectan compound rugulosin.</title>
        <authorList>
            <consortium name="DOE Joint Genome Institute"/>
            <person name="Walker A.K."/>
            <person name="Frasz S.L."/>
            <person name="Seifert K.A."/>
            <person name="Miller J.D."/>
            <person name="Mondo S.J."/>
            <person name="Labutti K."/>
            <person name="Lipzen A."/>
            <person name="Dockter R."/>
            <person name="Kennedy M."/>
            <person name="Grigoriev I.V."/>
            <person name="Spatafora J.W."/>
        </authorList>
    </citation>
    <scope>NUCLEOTIDE SEQUENCE [LARGE SCALE GENOMIC DNA]</scope>
    <source>
        <strain evidence="3 4">CBS 120377</strain>
    </source>
</reference>
<feature type="compositionally biased region" description="Low complexity" evidence="1">
    <location>
        <begin position="1060"/>
        <end position="1079"/>
    </location>
</feature>
<feature type="region of interest" description="Disordered" evidence="1">
    <location>
        <begin position="470"/>
        <end position="538"/>
    </location>
</feature>
<dbReference type="InterPro" id="IPR011009">
    <property type="entry name" value="Kinase-like_dom_sf"/>
</dbReference>
<evidence type="ECO:0000256" key="1">
    <source>
        <dbReference type="SAM" id="MobiDB-lite"/>
    </source>
</evidence>
<dbReference type="EMBL" id="KQ947442">
    <property type="protein sequence ID" value="KUJ07011.1"/>
    <property type="molecule type" value="Genomic_DNA"/>
</dbReference>
<gene>
    <name evidence="3" type="ORF">LY89DRAFT_375144</name>
</gene>
<dbReference type="KEGG" id="psco:LY89DRAFT_375144"/>
<feature type="region of interest" description="Disordered" evidence="1">
    <location>
        <begin position="692"/>
        <end position="811"/>
    </location>
</feature>
<dbReference type="OrthoDB" id="5986190at2759"/>
<feature type="compositionally biased region" description="Polar residues" evidence="1">
    <location>
        <begin position="483"/>
        <end position="504"/>
    </location>
</feature>
<dbReference type="GeneID" id="28816811"/>
<dbReference type="GO" id="GO:0004674">
    <property type="term" value="F:protein serine/threonine kinase activity"/>
    <property type="evidence" value="ECO:0007669"/>
    <property type="project" value="TreeGrafter"/>
</dbReference>
<evidence type="ECO:0000313" key="4">
    <source>
        <dbReference type="Proteomes" id="UP000070700"/>
    </source>
</evidence>
<evidence type="ECO:0000259" key="2">
    <source>
        <dbReference type="PROSITE" id="PS50011"/>
    </source>
</evidence>
<protein>
    <recommendedName>
        <fullName evidence="2">Protein kinase domain-containing protein</fullName>
    </recommendedName>
</protein>
<feature type="compositionally biased region" description="Pro residues" evidence="1">
    <location>
        <begin position="510"/>
        <end position="527"/>
    </location>
</feature>
<sequence>MSLSGQHAALHEFFRWESQSWVEVVKDITTDEKSYFMPLENLRTYFKANDSKKLNRILCEVFGTTFPPVDSDFILRDHTAVFVILLRIGQGKLIEHFAQYEELSDRRLPFDPVNPPRELLEITEDRDILGRFCEKQIMYCVPAFNGNMVNKNFGRRLLPITSKEPQGTEGLAGRYVIKVFGPLNKLVPAGQETTNNPNINTFVLKRYPTKEGEVDYTKEVNGFRSVKHADSIIKFYGSYILGNDRNILLEYADKGSLEHFFQKETPPSHGGEVIKFWEGLFGLIKGLKAIHSVAEGHHDVKPDTISVLSNGLDSADCLFKFSDIGLSARGKGNRQSTSNEMQAAPTYGAPECYMPYNSDDRAVKGPSKVTRAADIWSLGCVYSEAAIWLADGYKGLLDYRKQRKAETDRILFKGGECFHDGERTLQSVLDAHADIEDRLRRSDYITKDVLDTMVDEMLWEEDRPNAKALARKAEMVSSRARQKLNTNSAGSSDGFSRPGSSQSRALPLPRLQPPTGPLPPIPRPPPSLSSISERHPNDVETWRTRIEPSSRSVINGPPSVITSPTLANIKMMSASTTESLYDLDNEIAGSLASWQMSDQMTDINSESPITPITSPHVSVNYDFHKHISNEGRPRVLRTISNEYRGPPRAISTGLSHANTDWDTASTVAPASEHPSMFIKDAINMPLPSATERQAMRSDSRFDDVKTLRRATSQASSQQSSARSAASRHSVQADSRSIASSNSDQAPIPPKSSKRLGFSLFPTKSRQASPLSPLSPDNTRPTTARVDSSEDASMPRSMPPLNPGMMPETADRGSAPDYLSLNTALQWKMTHKKVKKASKLPPLPGADQLEHLHDRDHVFIIDDSASMTPVWADVKRLFEALSYIVKPMSPKGTELIFTVSYDAWQRRDTSELCSFLDKKTCAGETDISWRLGVQFSLYKNRFINEKKKELLGKKFEPVRPVSFYVLTNGEWRKEGGAVRKVLEDMVAWMKEISKPGWCTVEFVSFAQSAKAMGHFGDLAGLEFDMDVHDCTRWTGNVLKMLRGPLDKALYADDSNAGAGGPPATANGGGSQVSSGPSSVGSSVMFSHPNVGSSFELA</sequence>